<evidence type="ECO:0000313" key="1">
    <source>
        <dbReference type="EMBL" id="CAK5077107.1"/>
    </source>
</evidence>
<proteinExistence type="predicted"/>
<protein>
    <submittedName>
        <fullName evidence="1">Uncharacterized protein</fullName>
    </submittedName>
</protein>
<name>A0ACB0ZFF2_MELEN</name>
<sequence>MYFICIDICNDYVLKFMYRLYVLKFSIDCIFILVCVFISIVLCIKIHVFVCVFICIELCIEIF</sequence>
<reference evidence="1" key="1">
    <citation type="submission" date="2023-11" db="EMBL/GenBank/DDBJ databases">
        <authorList>
            <person name="Poullet M."/>
        </authorList>
    </citation>
    <scope>NUCLEOTIDE SEQUENCE</scope>
    <source>
        <strain evidence="1">E1834</strain>
    </source>
</reference>
<dbReference type="EMBL" id="CAVMJV010000031">
    <property type="protein sequence ID" value="CAK5077107.1"/>
    <property type="molecule type" value="Genomic_DNA"/>
</dbReference>
<organism evidence="1 2">
    <name type="scientific">Meloidogyne enterolobii</name>
    <name type="common">Root-knot nematode worm</name>
    <name type="synonym">Meloidogyne mayaguensis</name>
    <dbReference type="NCBI Taxonomy" id="390850"/>
    <lineage>
        <taxon>Eukaryota</taxon>
        <taxon>Metazoa</taxon>
        <taxon>Ecdysozoa</taxon>
        <taxon>Nematoda</taxon>
        <taxon>Chromadorea</taxon>
        <taxon>Rhabditida</taxon>
        <taxon>Tylenchina</taxon>
        <taxon>Tylenchomorpha</taxon>
        <taxon>Tylenchoidea</taxon>
        <taxon>Meloidogynidae</taxon>
        <taxon>Meloidogyninae</taxon>
        <taxon>Meloidogyne</taxon>
    </lineage>
</organism>
<dbReference type="Proteomes" id="UP001497535">
    <property type="component" value="Unassembled WGS sequence"/>
</dbReference>
<comment type="caution">
    <text evidence="1">The sequence shown here is derived from an EMBL/GenBank/DDBJ whole genome shotgun (WGS) entry which is preliminary data.</text>
</comment>
<gene>
    <name evidence="1" type="ORF">MENTE1834_LOCUS24000</name>
</gene>
<evidence type="ECO:0000313" key="2">
    <source>
        <dbReference type="Proteomes" id="UP001497535"/>
    </source>
</evidence>
<keyword evidence="2" id="KW-1185">Reference proteome</keyword>
<accession>A0ACB0ZFF2</accession>